<protein>
    <recommendedName>
        <fullName evidence="4">Secreted protein</fullName>
    </recommendedName>
</protein>
<feature type="chain" id="PRO_5012264419" description="Secreted protein" evidence="1">
    <location>
        <begin position="20"/>
        <end position="161"/>
    </location>
</feature>
<feature type="signal peptide" evidence="1">
    <location>
        <begin position="1"/>
        <end position="19"/>
    </location>
</feature>
<reference evidence="2 3" key="1">
    <citation type="submission" date="2017-07" db="EMBL/GenBank/DDBJ databases">
        <title>Phylogenetic study on the rhizospheric bacterium Ochrobactrum sp. A44.</title>
        <authorList>
            <person name="Krzyzanowska D.M."/>
            <person name="Ossowicki A."/>
            <person name="Rajewska M."/>
            <person name="Maciag T."/>
            <person name="Kaczynski Z."/>
            <person name="Czerwicka M."/>
            <person name="Jafra S."/>
        </authorList>
    </citation>
    <scope>NUCLEOTIDE SEQUENCE [LARGE SCALE GENOMIC DNA]</scope>
    <source>
        <strain evidence="2 3">A44</strain>
    </source>
</reference>
<evidence type="ECO:0000313" key="3">
    <source>
        <dbReference type="Proteomes" id="UP000215256"/>
    </source>
</evidence>
<name>A0A248UB91_9HYPH</name>
<dbReference type="KEGG" id="och:CES85_4463"/>
<dbReference type="OrthoDB" id="8451664at2"/>
<accession>A0A248UB91</accession>
<evidence type="ECO:0000256" key="1">
    <source>
        <dbReference type="SAM" id="SignalP"/>
    </source>
</evidence>
<dbReference type="Proteomes" id="UP000215256">
    <property type="component" value="Chromosome 2"/>
</dbReference>
<proteinExistence type="predicted"/>
<evidence type="ECO:0008006" key="4">
    <source>
        <dbReference type="Google" id="ProtNLM"/>
    </source>
</evidence>
<evidence type="ECO:0000313" key="2">
    <source>
        <dbReference type="EMBL" id="ASV83681.1"/>
    </source>
</evidence>
<dbReference type="RefSeq" id="WP_095444603.1">
    <property type="nucleotide sequence ID" value="NZ_CP022603.1"/>
</dbReference>
<dbReference type="EMBL" id="CP022603">
    <property type="protein sequence ID" value="ASV83681.1"/>
    <property type="molecule type" value="Genomic_DNA"/>
</dbReference>
<sequence length="161" mass="18306">MMKYGILALTAFIPLPAMANCIPPWQTQFACNIPERNARAEFCRIADPKAHPDKKEAYYNYVIGTKPSELYFETNSTWFSTKDTNIDHPTDMTMAMGYARGDYVYAFVVTEDKREANGIRDAEVRVYSSTDKFTNDTKDNETAKLYCDPASIIADQDSIRP</sequence>
<keyword evidence="1" id="KW-0732">Signal</keyword>
<gene>
    <name evidence="2" type="ORF">CES85_4463</name>
</gene>
<dbReference type="AlphaFoldDB" id="A0A248UB91"/>
<organism evidence="2 3">
    <name type="scientific">Ochrobactrum quorumnocens</name>
    <dbReference type="NCBI Taxonomy" id="271865"/>
    <lineage>
        <taxon>Bacteria</taxon>
        <taxon>Pseudomonadati</taxon>
        <taxon>Pseudomonadota</taxon>
        <taxon>Alphaproteobacteria</taxon>
        <taxon>Hyphomicrobiales</taxon>
        <taxon>Brucellaceae</taxon>
        <taxon>Brucella/Ochrobactrum group</taxon>
        <taxon>Ochrobactrum</taxon>
    </lineage>
</organism>